<evidence type="ECO:0000313" key="1">
    <source>
        <dbReference type="EMBL" id="PZP20740.1"/>
    </source>
</evidence>
<accession>A0A2W5CX22</accession>
<protein>
    <submittedName>
        <fullName evidence="1">Uncharacterized protein</fullName>
    </submittedName>
</protein>
<feature type="non-terminal residue" evidence="1">
    <location>
        <position position="37"/>
    </location>
</feature>
<dbReference type="Proteomes" id="UP000249198">
    <property type="component" value="Unassembled WGS sequence"/>
</dbReference>
<gene>
    <name evidence="1" type="ORF">DI599_21490</name>
</gene>
<dbReference type="EMBL" id="QFOH01000046">
    <property type="protein sequence ID" value="PZP20740.1"/>
    <property type="molecule type" value="Genomic_DNA"/>
</dbReference>
<comment type="caution">
    <text evidence="1">The sequence shown here is derived from an EMBL/GenBank/DDBJ whole genome shotgun (WGS) entry which is preliminary data.</text>
</comment>
<sequence>MEKYKAGAGSINDILISQQAFLEAKLSSFDLVLTWRQ</sequence>
<organism evidence="1 2">
    <name type="scientific">Pseudomonas kuykendallii</name>
    <dbReference type="NCBI Taxonomy" id="1007099"/>
    <lineage>
        <taxon>Bacteria</taxon>
        <taxon>Pseudomonadati</taxon>
        <taxon>Pseudomonadota</taxon>
        <taxon>Gammaproteobacteria</taxon>
        <taxon>Pseudomonadales</taxon>
        <taxon>Pseudomonadaceae</taxon>
        <taxon>Pseudomonas</taxon>
    </lineage>
</organism>
<dbReference type="AlphaFoldDB" id="A0A2W5CX22"/>
<name>A0A2W5CX22_9PSED</name>
<evidence type="ECO:0000313" key="2">
    <source>
        <dbReference type="Proteomes" id="UP000249198"/>
    </source>
</evidence>
<proteinExistence type="predicted"/>
<reference evidence="1 2" key="1">
    <citation type="submission" date="2017-08" db="EMBL/GenBank/DDBJ databases">
        <title>Infants hospitalized years apart are colonized by the same room-sourced microbial strains.</title>
        <authorList>
            <person name="Brooks B."/>
            <person name="Olm M.R."/>
            <person name="Firek B.A."/>
            <person name="Baker R."/>
            <person name="Thomas B.C."/>
            <person name="Morowitz M.J."/>
            <person name="Banfield J.F."/>
        </authorList>
    </citation>
    <scope>NUCLEOTIDE SEQUENCE [LARGE SCALE GENOMIC DNA]</scope>
    <source>
        <strain evidence="1">S2_009_000_R2_77</strain>
    </source>
</reference>